<dbReference type="EnsemblPlants" id="PGSC0003DMT400013574">
    <property type="protein sequence ID" value="PGSC0003DMT400013574"/>
    <property type="gene ID" value="PGSC0003DMG400005302"/>
</dbReference>
<protein>
    <submittedName>
        <fullName evidence="1">Uncharacterized protein</fullName>
    </submittedName>
</protein>
<name>M1A310_SOLTU</name>
<dbReference type="AlphaFoldDB" id="M1A310"/>
<accession>M1A310</accession>
<evidence type="ECO:0000313" key="2">
    <source>
        <dbReference type="Proteomes" id="UP000011115"/>
    </source>
</evidence>
<reference evidence="2" key="1">
    <citation type="journal article" date="2011" name="Nature">
        <title>Genome sequence and analysis of the tuber crop potato.</title>
        <authorList>
            <consortium name="The Potato Genome Sequencing Consortium"/>
        </authorList>
    </citation>
    <scope>NUCLEOTIDE SEQUENCE [LARGE SCALE GENOMIC DNA]</scope>
    <source>
        <strain evidence="2">cv. DM1-3 516 R44</strain>
    </source>
</reference>
<reference evidence="1" key="2">
    <citation type="submission" date="2015-06" db="UniProtKB">
        <authorList>
            <consortium name="EnsemblPlants"/>
        </authorList>
    </citation>
    <scope>IDENTIFICATION</scope>
    <source>
        <strain evidence="1">DM1-3 516 R44</strain>
    </source>
</reference>
<dbReference type="Proteomes" id="UP000011115">
    <property type="component" value="Unassembled WGS sequence"/>
</dbReference>
<dbReference type="PaxDb" id="4113-PGSC0003DMT400013574"/>
<evidence type="ECO:0000313" key="1">
    <source>
        <dbReference type="EnsemblPlants" id="PGSC0003DMT400013574"/>
    </source>
</evidence>
<proteinExistence type="predicted"/>
<dbReference type="HOGENOM" id="CLU_1799864_0_0_1"/>
<organism evidence="1 2">
    <name type="scientific">Solanum tuberosum</name>
    <name type="common">Potato</name>
    <dbReference type="NCBI Taxonomy" id="4113"/>
    <lineage>
        <taxon>Eukaryota</taxon>
        <taxon>Viridiplantae</taxon>
        <taxon>Streptophyta</taxon>
        <taxon>Embryophyta</taxon>
        <taxon>Tracheophyta</taxon>
        <taxon>Spermatophyta</taxon>
        <taxon>Magnoliopsida</taxon>
        <taxon>eudicotyledons</taxon>
        <taxon>Gunneridae</taxon>
        <taxon>Pentapetalae</taxon>
        <taxon>asterids</taxon>
        <taxon>lamiids</taxon>
        <taxon>Solanales</taxon>
        <taxon>Solanaceae</taxon>
        <taxon>Solanoideae</taxon>
        <taxon>Solaneae</taxon>
        <taxon>Solanum</taxon>
    </lineage>
</organism>
<dbReference type="InParanoid" id="M1A310"/>
<sequence>MDSSHIALKGYILISLFQCLKMLQLRNHAIYMIQLTLLRKLLELYPLQFIKVKGQREALLKGEGTTGRLRIRSSSGAGSRHYFRNVRLFLLDFCWSLWELPIFSLAFKLASMVNNKFNGVRLVAPVNAPAEESATRGRSRGRGR</sequence>
<keyword evidence="2" id="KW-1185">Reference proteome</keyword>
<dbReference type="Gramene" id="PGSC0003DMT400013574">
    <property type="protein sequence ID" value="PGSC0003DMT400013574"/>
    <property type="gene ID" value="PGSC0003DMG400005302"/>
</dbReference>